<dbReference type="InterPro" id="IPR005632">
    <property type="entry name" value="Chaperone_Skp"/>
</dbReference>
<protein>
    <submittedName>
        <fullName evidence="1">Uncharacterized protein</fullName>
    </submittedName>
</protein>
<organism evidence="1">
    <name type="scientific">marine sediment metagenome</name>
    <dbReference type="NCBI Taxonomy" id="412755"/>
    <lineage>
        <taxon>unclassified sequences</taxon>
        <taxon>metagenomes</taxon>
        <taxon>ecological metagenomes</taxon>
    </lineage>
</organism>
<name>X1NTP9_9ZZZZ</name>
<dbReference type="AlphaFoldDB" id="X1NTP9"/>
<reference evidence="1" key="1">
    <citation type="journal article" date="2014" name="Front. Microbiol.">
        <title>High frequency of phylogenetically diverse reductive dehalogenase-homologous genes in deep subseafloor sedimentary metagenomes.</title>
        <authorList>
            <person name="Kawai M."/>
            <person name="Futagami T."/>
            <person name="Toyoda A."/>
            <person name="Takaki Y."/>
            <person name="Nishi S."/>
            <person name="Hori S."/>
            <person name="Arai W."/>
            <person name="Tsubouchi T."/>
            <person name="Morono Y."/>
            <person name="Uchiyama I."/>
            <person name="Ito T."/>
            <person name="Fujiyama A."/>
            <person name="Inagaki F."/>
            <person name="Takami H."/>
        </authorList>
    </citation>
    <scope>NUCLEOTIDE SEQUENCE</scope>
    <source>
        <strain evidence="1">Expedition CK06-06</strain>
    </source>
</reference>
<evidence type="ECO:0000313" key="1">
    <source>
        <dbReference type="EMBL" id="GAI22019.1"/>
    </source>
</evidence>
<dbReference type="SUPFAM" id="SSF111384">
    <property type="entry name" value="OmpH-like"/>
    <property type="match status" value="1"/>
</dbReference>
<dbReference type="Pfam" id="PF03938">
    <property type="entry name" value="OmpH"/>
    <property type="match status" value="1"/>
</dbReference>
<gene>
    <name evidence="1" type="ORF">S06H3_31485</name>
</gene>
<comment type="caution">
    <text evidence="1">The sequence shown here is derived from an EMBL/GenBank/DDBJ whole genome shotgun (WGS) entry which is preliminary data.</text>
</comment>
<proteinExistence type="predicted"/>
<dbReference type="InterPro" id="IPR024930">
    <property type="entry name" value="Skp_dom_sf"/>
</dbReference>
<dbReference type="GO" id="GO:0051082">
    <property type="term" value="F:unfolded protein binding"/>
    <property type="evidence" value="ECO:0007669"/>
    <property type="project" value="InterPro"/>
</dbReference>
<feature type="non-terminal residue" evidence="1">
    <location>
        <position position="1"/>
    </location>
</feature>
<sequence length="133" mass="15149">RRIEANLEKLSKEIEAEEAGLETLKAGSSDYLAQVKEIFQKQASLRADTEYYKREIALKERRMVEGLYEDILREIGEVAKQKDLDLVFERSEPELSALGPQELDATISTHKLLYSGDCLDITDEVMARVDAKK</sequence>
<dbReference type="EMBL" id="BARV01018649">
    <property type="protein sequence ID" value="GAI22019.1"/>
    <property type="molecule type" value="Genomic_DNA"/>
</dbReference>
<accession>X1NTP9</accession>
<dbReference type="Gene3D" id="3.30.910.20">
    <property type="entry name" value="Skp domain"/>
    <property type="match status" value="1"/>
</dbReference>